<dbReference type="InterPro" id="IPR024704">
    <property type="entry name" value="SMC"/>
</dbReference>
<dbReference type="SUPFAM" id="SSF52540">
    <property type="entry name" value="P-loop containing nucleoside triphosphate hydrolases"/>
    <property type="match status" value="2"/>
</dbReference>
<feature type="coiled-coil region" evidence="7">
    <location>
        <begin position="470"/>
        <end position="618"/>
    </location>
</feature>
<dbReference type="GO" id="GO:0006260">
    <property type="term" value="P:DNA replication"/>
    <property type="evidence" value="ECO:0007669"/>
    <property type="project" value="UniProtKB-UniRule"/>
</dbReference>
<feature type="coiled-coil region" evidence="7">
    <location>
        <begin position="183"/>
        <end position="217"/>
    </location>
</feature>
<dbReference type="InterPro" id="IPR003395">
    <property type="entry name" value="RecF/RecN/SMC_N"/>
</dbReference>
<evidence type="ECO:0000313" key="9">
    <source>
        <dbReference type="EMBL" id="QDH17671.1"/>
    </source>
</evidence>
<dbReference type="CDD" id="cd03278">
    <property type="entry name" value="ABC_SMC_barmotin"/>
    <property type="match status" value="1"/>
</dbReference>
<keyword evidence="2 7" id="KW-0963">Cytoplasm</keyword>
<dbReference type="InterPro" id="IPR027417">
    <property type="entry name" value="P-loop_NTPase"/>
</dbReference>
<evidence type="ECO:0000259" key="8">
    <source>
        <dbReference type="Pfam" id="PF02463"/>
    </source>
</evidence>
<dbReference type="GO" id="GO:0005737">
    <property type="term" value="C:cytoplasm"/>
    <property type="evidence" value="ECO:0007669"/>
    <property type="project" value="UniProtKB-SubCell"/>
</dbReference>
<gene>
    <name evidence="7" type="primary">smc</name>
    <name evidence="9" type="ORF">E3D00_08925</name>
</gene>
<comment type="subunit">
    <text evidence="7">Homodimer.</text>
</comment>
<evidence type="ECO:0000256" key="6">
    <source>
        <dbReference type="ARBA" id="ARBA00023125"/>
    </source>
</evidence>
<dbReference type="SUPFAM" id="SSF57997">
    <property type="entry name" value="Tropomyosin"/>
    <property type="match status" value="2"/>
</dbReference>
<dbReference type="GO" id="GO:0007062">
    <property type="term" value="P:sister chromatid cohesion"/>
    <property type="evidence" value="ECO:0007669"/>
    <property type="project" value="InterPro"/>
</dbReference>
<dbReference type="RefSeq" id="WP_141461848.1">
    <property type="nucleotide sequence ID" value="NZ_CP038141.1"/>
</dbReference>
<dbReference type="PANTHER" id="PTHR43977">
    <property type="entry name" value="STRUCTURAL MAINTENANCE OF CHROMOSOMES PROTEIN 3"/>
    <property type="match status" value="1"/>
</dbReference>
<dbReference type="Proteomes" id="UP000316313">
    <property type="component" value="Chromosome"/>
</dbReference>
<comment type="domain">
    <text evidence="7">Contains large globular domains required for ATP hydrolysis at each terminus and a third globular domain forming a flexible hinge near the middle of the molecule. These domains are separated by coiled-coil structures.</text>
</comment>
<feature type="coiled-coil region" evidence="7">
    <location>
        <begin position="247"/>
        <end position="312"/>
    </location>
</feature>
<evidence type="ECO:0000313" key="10">
    <source>
        <dbReference type="Proteomes" id="UP000316313"/>
    </source>
</evidence>
<keyword evidence="5 7" id="KW-0175">Coiled coil</keyword>
<dbReference type="GO" id="GO:0016887">
    <property type="term" value="F:ATP hydrolysis activity"/>
    <property type="evidence" value="ECO:0007669"/>
    <property type="project" value="InterPro"/>
</dbReference>
<dbReference type="PIRSF" id="PIRSF005719">
    <property type="entry name" value="SMC"/>
    <property type="match status" value="1"/>
</dbReference>
<keyword evidence="3 7" id="KW-0547">Nucleotide-binding</keyword>
<evidence type="ECO:0000256" key="4">
    <source>
        <dbReference type="ARBA" id="ARBA00022840"/>
    </source>
</evidence>
<dbReference type="FunFam" id="3.40.50.300:FF:000901">
    <property type="entry name" value="Chromosome partition protein Smc"/>
    <property type="match status" value="1"/>
</dbReference>
<evidence type="ECO:0000256" key="2">
    <source>
        <dbReference type="ARBA" id="ARBA00022490"/>
    </source>
</evidence>
<accession>A0A4Y6UMQ9</accession>
<evidence type="ECO:0000256" key="5">
    <source>
        <dbReference type="ARBA" id="ARBA00023054"/>
    </source>
</evidence>
<dbReference type="InterPro" id="IPR011890">
    <property type="entry name" value="SMC_prok"/>
</dbReference>
<feature type="coiled-coil region" evidence="7">
    <location>
        <begin position="846"/>
        <end position="922"/>
    </location>
</feature>
<comment type="function">
    <text evidence="7">Required for chromosome condensation and partitioning.</text>
</comment>
<protein>
    <recommendedName>
        <fullName evidence="7">Chromosome partition protein Smc</fullName>
    </recommendedName>
</protein>
<feature type="coiled-coil region" evidence="7">
    <location>
        <begin position="1241"/>
        <end position="1268"/>
    </location>
</feature>
<feature type="domain" description="RecF/RecN/SMC N-terminal" evidence="8">
    <location>
        <begin position="11"/>
        <end position="141"/>
    </location>
</feature>
<feature type="coiled-coil region" evidence="7">
    <location>
        <begin position="362"/>
        <end position="424"/>
    </location>
</feature>
<keyword evidence="6 7" id="KW-0238">DNA-binding</keyword>
<feature type="coiled-coil region" evidence="7">
    <location>
        <begin position="957"/>
        <end position="1177"/>
    </location>
</feature>
<keyword evidence="4 7" id="KW-0067">ATP-binding</keyword>
<dbReference type="KEGG" id="ssam:E3D00_08925"/>
<dbReference type="GO" id="GO:0003677">
    <property type="term" value="F:DNA binding"/>
    <property type="evidence" value="ECO:0007669"/>
    <property type="project" value="UniProtKB-UniRule"/>
</dbReference>
<feature type="domain" description="RecF/RecN/SMC N-terminal" evidence="8">
    <location>
        <begin position="974"/>
        <end position="1493"/>
    </location>
</feature>
<name>A0A4Y6UMQ9_9PROT</name>
<dbReference type="HAMAP" id="MF_01894">
    <property type="entry name" value="Smc_prok"/>
    <property type="match status" value="1"/>
</dbReference>
<feature type="binding site" evidence="7">
    <location>
        <begin position="38"/>
        <end position="45"/>
    </location>
    <ligand>
        <name>ATP</name>
        <dbReference type="ChEBI" id="CHEBI:30616"/>
    </ligand>
</feature>
<evidence type="ECO:0000256" key="3">
    <source>
        <dbReference type="ARBA" id="ARBA00022741"/>
    </source>
</evidence>
<dbReference type="Gene3D" id="3.40.50.300">
    <property type="entry name" value="P-loop containing nucleotide triphosphate hydrolases"/>
    <property type="match status" value="2"/>
</dbReference>
<sequence length="1509" mass="171416">MSSQQNATILGLTITGFKSFADEVQVNILPGLTGIIGPNGCGKSNVVEALRWAMGETSARSLRGGELDDLIFAGTGARSARNIAQVMLRLSGTKGLAPSPFQDADELEISRRIERGAGSEYRINGRVVRARDIQTLFADLSSGARSSGIVSQNRVSQLIAAKPEERRLLLEEAAGITGLHTRRHDAELKLRQTEANLSRAEDLRLQIEERLSSLNTQTSQARKYRELSELLRETENTLHHLLHAKGKLAVEKSLQDLKSAKEKLQAAEMDAEQAAIAEFEARQASPHLHENIEKLRSQLEHHKIKQETLRADLFRAQENEKGAQNHLSQIESDLLQNTQRLTQYRASYDETQQKLILFQEQIQELPEQEQQLAKEAQKLSEEQQSIVKQLDQTTQQRDTESAALKNIILTIENIQNRIDTESQNYHKTALEISELDKTLPQEDAILEIQHKSEEADLYCSHIQNTFTEHQKDLQEKLLQSELSKRTLEEETKRFENILRMEKDLQDRLKNIETQLQENHDLFYQNKKNILDDNAKNELQKNNNTLKNKLNELEREEISKSNDLSQTNTEWLEARAQAEEQIQRYQAIIRSRDTAQRVMNEAKKKVTLAQENLERDKKALIPAEELTSIRETTEKHSQHLSKTQSDIQKTEKDLLALLEGEKQTQQSVFQIENAIIRLKTEQESLQISLNAIEKQPNSLEDSLNIPPHLVRAVSAVLANGLNASLADETTPATQRWRELPNISFSAEAAFGEPLSNLIEAPPALNRRLQSAFLLADQSLAKDLQKKLSPGQILVCENGALWRWDGFIRSAHAADTGAVRLEQKNRLNDILLQITQHETDLPDLVVTLQNQSEQREKIEKDLQLYRQKSVEIEHSLNKQRAHMAQLEQRADLAQSRWEESQKRLEEALQNLQHAKSDWTSLEEDYTAFENPEKFSQKSQKLSEKVTLQRKELEATSLALKTCRKEVENHTRLLDQALLQHQSAQTRDKEISSHITHMTKERNNLQSEISRVSDNQNKPDLELLNTTTLNAQKSYADSEKQLQILSQDLLKAQENKELLHTNLRQIEQLKTQTNAHISSLLARRKELETLLQNLQKEREHHQNTLSECPDLSLLEQKISHYASKLEETRSRLKNIENQLSHTAIQKTRLAGDISAQESRIDDLKQQIHDTQSRSDELNSRQNAIKETIQQSQSQILELETHYTSFTNALAQTSAEYEEALLKNKAAHSAEQTIQERRRKADATLSAAQANIARFSERAEQAKAAYIKLQEEIPFPDSASTPLDVSEHNESSIRRQINRLTKEREDLGPVNLRAEIEFQEAKQTAETIAKEHDELTTAIQKLRQGIHTINGEGRERLLAVFTEVDRNFQSLFSRMFGGGRAHLGMVGSDDPLEAGLEIFAQPPGKKLSTLSLLSGGEQALTALSLIFATFRCNPAPICVLDEVDAPLDDANVERFCSLLSDMTKETGTHFLVVTHHQLTMAHMNRLYGVTMQERGVSRVLSVDLGQATTFVNH</sequence>
<evidence type="ECO:0000256" key="1">
    <source>
        <dbReference type="ARBA" id="ARBA00004496"/>
    </source>
</evidence>
<proteinExistence type="inferred from homology"/>
<dbReference type="OrthoDB" id="9808768at2"/>
<reference evidence="9 10" key="1">
    <citation type="submission" date="2019-03" db="EMBL/GenBank/DDBJ databases">
        <title>The complete genome sequence of Swingsia samuiensis NBRC107927(T).</title>
        <authorList>
            <person name="Chua K.-O."/>
            <person name="Chan K.-G."/>
            <person name="See-Too W.-S."/>
        </authorList>
    </citation>
    <scope>NUCLEOTIDE SEQUENCE [LARGE SCALE GENOMIC DNA]</scope>
    <source>
        <strain evidence="9 10">AH83</strain>
    </source>
</reference>
<dbReference type="GO" id="GO:0005524">
    <property type="term" value="F:ATP binding"/>
    <property type="evidence" value="ECO:0007669"/>
    <property type="project" value="UniProtKB-UniRule"/>
</dbReference>
<comment type="similarity">
    <text evidence="7">Belongs to the SMC family.</text>
</comment>
<keyword evidence="10" id="KW-1185">Reference proteome</keyword>
<dbReference type="EMBL" id="CP038141">
    <property type="protein sequence ID" value="QDH17671.1"/>
    <property type="molecule type" value="Genomic_DNA"/>
</dbReference>
<dbReference type="Gene3D" id="1.10.287.1490">
    <property type="match status" value="1"/>
</dbReference>
<dbReference type="GO" id="GO:0030261">
    <property type="term" value="P:chromosome condensation"/>
    <property type="evidence" value="ECO:0007669"/>
    <property type="project" value="InterPro"/>
</dbReference>
<comment type="subcellular location">
    <subcellularLocation>
        <location evidence="1 7">Cytoplasm</location>
    </subcellularLocation>
</comment>
<dbReference type="GO" id="GO:0007059">
    <property type="term" value="P:chromosome segregation"/>
    <property type="evidence" value="ECO:0007669"/>
    <property type="project" value="UniProtKB-UniRule"/>
</dbReference>
<evidence type="ECO:0000256" key="7">
    <source>
        <dbReference type="HAMAP-Rule" id="MF_01894"/>
    </source>
</evidence>
<dbReference type="Pfam" id="PF02463">
    <property type="entry name" value="SMC_N"/>
    <property type="match status" value="2"/>
</dbReference>
<organism evidence="9 10">
    <name type="scientific">Swingsia samuiensis</name>
    <dbReference type="NCBI Taxonomy" id="1293412"/>
    <lineage>
        <taxon>Bacteria</taxon>
        <taxon>Pseudomonadati</taxon>
        <taxon>Pseudomonadota</taxon>
        <taxon>Alphaproteobacteria</taxon>
        <taxon>Acetobacterales</taxon>
        <taxon>Acetobacteraceae</taxon>
        <taxon>Swingsia</taxon>
    </lineage>
</organism>